<dbReference type="EMBL" id="UZAG01004699">
    <property type="protein sequence ID" value="VDO17133.1"/>
    <property type="molecule type" value="Genomic_DNA"/>
</dbReference>
<sequence length="96" mass="11189">MNVNLRAEKQQGVRVVDKLLVEFGNRIPPLSLNVTDRKVKRIKFEMRLINKVKVQMLYEQLPTFQSGGDVILLFEENEKLYVDKALLAIHSRYMGN</sequence>
<reference evidence="1 2" key="2">
    <citation type="submission" date="2018-11" db="EMBL/GenBank/DDBJ databases">
        <authorList>
            <consortium name="Pathogen Informatics"/>
        </authorList>
    </citation>
    <scope>NUCLEOTIDE SEQUENCE [LARGE SCALE GENOMIC DNA]</scope>
</reference>
<proteinExistence type="predicted"/>
<gene>
    <name evidence="1" type="ORF">BTMF_LOCUS4665</name>
</gene>
<dbReference type="AlphaFoldDB" id="A0A0R3QG81"/>
<evidence type="ECO:0000313" key="1">
    <source>
        <dbReference type="EMBL" id="VDO17133.1"/>
    </source>
</evidence>
<dbReference type="WBParaSite" id="BTMF_0000538001-mRNA-1">
    <property type="protein sequence ID" value="BTMF_0000538001-mRNA-1"/>
    <property type="gene ID" value="BTMF_0000538001"/>
</dbReference>
<accession>A0A0R3QG81</accession>
<protein>
    <submittedName>
        <fullName evidence="3">DUF2294 domain-containing protein</fullName>
    </submittedName>
</protein>
<organism evidence="3">
    <name type="scientific">Brugia timori</name>
    <dbReference type="NCBI Taxonomy" id="42155"/>
    <lineage>
        <taxon>Eukaryota</taxon>
        <taxon>Metazoa</taxon>
        <taxon>Ecdysozoa</taxon>
        <taxon>Nematoda</taxon>
        <taxon>Chromadorea</taxon>
        <taxon>Rhabditida</taxon>
        <taxon>Spirurina</taxon>
        <taxon>Spiruromorpha</taxon>
        <taxon>Filarioidea</taxon>
        <taxon>Onchocercidae</taxon>
        <taxon>Brugia</taxon>
    </lineage>
</organism>
<name>A0A0R3QG81_9BILA</name>
<reference evidence="3" key="1">
    <citation type="submission" date="2017-02" db="UniProtKB">
        <authorList>
            <consortium name="WormBaseParasite"/>
        </authorList>
    </citation>
    <scope>IDENTIFICATION</scope>
</reference>
<keyword evidence="2" id="KW-1185">Reference proteome</keyword>
<dbReference type="Proteomes" id="UP000280834">
    <property type="component" value="Unassembled WGS sequence"/>
</dbReference>
<evidence type="ECO:0000313" key="2">
    <source>
        <dbReference type="Proteomes" id="UP000280834"/>
    </source>
</evidence>
<evidence type="ECO:0000313" key="3">
    <source>
        <dbReference type="WBParaSite" id="BTMF_0000538001-mRNA-1"/>
    </source>
</evidence>